<dbReference type="InterPro" id="IPR006522">
    <property type="entry name" value="Phage_virion_morphogenesis"/>
</dbReference>
<reference evidence="2" key="2">
    <citation type="journal article" date="2020" name="Microorganisms">
        <title>Osmotic Adaptation and Compatible Solute Biosynthesis of Phototrophic Bacteria as Revealed from Genome Analyses.</title>
        <authorList>
            <person name="Imhoff J.F."/>
            <person name="Rahn T."/>
            <person name="Kunzel S."/>
            <person name="Keller A."/>
            <person name="Neulinger S.C."/>
        </authorList>
    </citation>
    <scope>NUCLEOTIDE SEQUENCE</scope>
    <source>
        <strain evidence="2">IM 151</strain>
    </source>
</reference>
<proteinExistence type="predicted"/>
<evidence type="ECO:0000256" key="1">
    <source>
        <dbReference type="SAM" id="MobiDB-lite"/>
    </source>
</evidence>
<protein>
    <submittedName>
        <fullName evidence="2">Phage virion morphogenesis protein</fullName>
    </submittedName>
</protein>
<evidence type="ECO:0000313" key="2">
    <source>
        <dbReference type="EMBL" id="MBK1711306.1"/>
    </source>
</evidence>
<name>A0ABS1DMW5_RUBGE</name>
<dbReference type="Proteomes" id="UP001041814">
    <property type="component" value="Unassembled WGS sequence"/>
</dbReference>
<accession>A0ABS1DMW5</accession>
<comment type="caution">
    <text evidence="2">The sequence shown here is derived from an EMBL/GenBank/DDBJ whole genome shotgun (WGS) entry which is preliminary data.</text>
</comment>
<dbReference type="EMBL" id="NRRU01000001">
    <property type="protein sequence ID" value="MBK1711306.1"/>
    <property type="molecule type" value="Genomic_DNA"/>
</dbReference>
<evidence type="ECO:0000313" key="3">
    <source>
        <dbReference type="Proteomes" id="UP001041814"/>
    </source>
</evidence>
<dbReference type="NCBIfam" id="TIGR01635">
    <property type="entry name" value="tail_comp_S"/>
    <property type="match status" value="1"/>
</dbReference>
<keyword evidence="3" id="KW-1185">Reference proteome</keyword>
<gene>
    <name evidence="2" type="ORF">CKO43_00755</name>
</gene>
<dbReference type="Pfam" id="PF05069">
    <property type="entry name" value="Phage_tail_S"/>
    <property type="match status" value="1"/>
</dbReference>
<sequence length="146" mass="16825">MMDSLRALEDWAEPLLRQLSQAEQRKLARTVARELRRSQAGRIGQQRNPDGSLYEPRLDRRRLRERMFPRLRTASRLRMLVDPEGAAVGFTGRTARIARVHQLGLRDQVQPGGPTHLYARRELLGFTPADVELVRDLLLRHLTARG</sequence>
<feature type="region of interest" description="Disordered" evidence="1">
    <location>
        <begin position="38"/>
        <end position="58"/>
    </location>
</feature>
<organism evidence="2 3">
    <name type="scientific">Rubrivivax gelatinosus</name>
    <name type="common">Rhodocyclus gelatinosus</name>
    <name type="synonym">Rhodopseudomonas gelatinosa</name>
    <dbReference type="NCBI Taxonomy" id="28068"/>
    <lineage>
        <taxon>Bacteria</taxon>
        <taxon>Pseudomonadati</taxon>
        <taxon>Pseudomonadota</taxon>
        <taxon>Betaproteobacteria</taxon>
        <taxon>Burkholderiales</taxon>
        <taxon>Sphaerotilaceae</taxon>
        <taxon>Rubrivivax</taxon>
    </lineage>
</organism>
<reference evidence="2" key="1">
    <citation type="submission" date="2017-08" db="EMBL/GenBank/DDBJ databases">
        <authorList>
            <person name="Imhoff J.F."/>
            <person name="Rahn T."/>
            <person name="Kuenzel S."/>
            <person name="Neulinger S.C."/>
        </authorList>
    </citation>
    <scope>NUCLEOTIDE SEQUENCE</scope>
    <source>
        <strain evidence="2">IM 151</strain>
    </source>
</reference>